<keyword evidence="3" id="KW-0804">Transcription</keyword>
<keyword evidence="6" id="KW-1185">Reference proteome</keyword>
<dbReference type="InterPro" id="IPR036271">
    <property type="entry name" value="Tet_transcr_reg_TetR-rel_C_sf"/>
</dbReference>
<proteinExistence type="predicted"/>
<accession>I0V7Q1</accession>
<dbReference type="PANTHER" id="PTHR47506:SF6">
    <property type="entry name" value="HTH-TYPE TRANSCRIPTIONAL REPRESSOR NEMR"/>
    <property type="match status" value="1"/>
</dbReference>
<evidence type="ECO:0000256" key="1">
    <source>
        <dbReference type="ARBA" id="ARBA00023015"/>
    </source>
</evidence>
<dbReference type="GO" id="GO:0003677">
    <property type="term" value="F:DNA binding"/>
    <property type="evidence" value="ECO:0007669"/>
    <property type="project" value="UniProtKB-KW"/>
</dbReference>
<dbReference type="eggNOG" id="COG1309">
    <property type="taxonomic scope" value="Bacteria"/>
</dbReference>
<keyword evidence="1" id="KW-0805">Transcription regulation</keyword>
<gene>
    <name evidence="5" type="ORF">SacxiDRAFT_3963</name>
</gene>
<dbReference type="SUPFAM" id="SSF48498">
    <property type="entry name" value="Tetracyclin repressor-like, C-terminal domain"/>
    <property type="match status" value="1"/>
</dbReference>
<evidence type="ECO:0000313" key="6">
    <source>
        <dbReference type="Proteomes" id="UP000004691"/>
    </source>
</evidence>
<dbReference type="InterPro" id="IPR001647">
    <property type="entry name" value="HTH_TetR"/>
</dbReference>
<evidence type="ECO:0000313" key="5">
    <source>
        <dbReference type="EMBL" id="EID56154.1"/>
    </source>
</evidence>
<name>I0V7Q1_9PSEU</name>
<evidence type="ECO:0000256" key="3">
    <source>
        <dbReference type="ARBA" id="ARBA00023163"/>
    </source>
</evidence>
<dbReference type="PANTHER" id="PTHR47506">
    <property type="entry name" value="TRANSCRIPTIONAL REGULATORY PROTEIN"/>
    <property type="match status" value="1"/>
</dbReference>
<dbReference type="Pfam" id="PF00440">
    <property type="entry name" value="TetR_N"/>
    <property type="match status" value="1"/>
</dbReference>
<dbReference type="HOGENOM" id="CLU_069356_15_5_11"/>
<dbReference type="STRING" id="882086.SacxiDRAFT_3963"/>
<evidence type="ECO:0000259" key="4">
    <source>
        <dbReference type="Pfam" id="PF00440"/>
    </source>
</evidence>
<feature type="domain" description="HTH tetR-type" evidence="4">
    <location>
        <begin position="24"/>
        <end position="70"/>
    </location>
</feature>
<dbReference type="RefSeq" id="WP_006240388.1">
    <property type="nucleotide sequence ID" value="NZ_JH636049.1"/>
</dbReference>
<reference evidence="5 6" key="1">
    <citation type="submission" date="2012-01" db="EMBL/GenBank/DDBJ databases">
        <title>Improved High-Quality Draft sequence of Saccharomonospora xinjiangensis XJ-54.</title>
        <authorList>
            <consortium name="US DOE Joint Genome Institute"/>
            <person name="Lucas S."/>
            <person name="Han J."/>
            <person name="Lapidus A."/>
            <person name="Cheng J.-F."/>
            <person name="Goodwin L."/>
            <person name="Pitluck S."/>
            <person name="Peters L."/>
            <person name="Mikhailova N."/>
            <person name="Teshima H."/>
            <person name="Detter J.C."/>
            <person name="Han C."/>
            <person name="Tapia R."/>
            <person name="Land M."/>
            <person name="Hauser L."/>
            <person name="Kyrpides N."/>
            <person name="Ivanova N."/>
            <person name="Pagani I."/>
            <person name="Brambilla E.-M."/>
            <person name="Klenk H.-P."/>
            <person name="Woyke T."/>
        </authorList>
    </citation>
    <scope>NUCLEOTIDE SEQUENCE [LARGE SCALE GENOMIC DNA]</scope>
    <source>
        <strain evidence="5 6">XJ-54</strain>
    </source>
</reference>
<organism evidence="5 6">
    <name type="scientific">Saccharomonospora xinjiangensis XJ-54</name>
    <dbReference type="NCBI Taxonomy" id="882086"/>
    <lineage>
        <taxon>Bacteria</taxon>
        <taxon>Bacillati</taxon>
        <taxon>Actinomycetota</taxon>
        <taxon>Actinomycetes</taxon>
        <taxon>Pseudonocardiales</taxon>
        <taxon>Pseudonocardiaceae</taxon>
        <taxon>Saccharomonospora</taxon>
    </lineage>
</organism>
<keyword evidence="2" id="KW-0238">DNA-binding</keyword>
<dbReference type="SUPFAM" id="SSF46689">
    <property type="entry name" value="Homeodomain-like"/>
    <property type="match status" value="1"/>
</dbReference>
<dbReference type="InterPro" id="IPR009057">
    <property type="entry name" value="Homeodomain-like_sf"/>
</dbReference>
<dbReference type="EMBL" id="JH636049">
    <property type="protein sequence ID" value="EID56154.1"/>
    <property type="molecule type" value="Genomic_DNA"/>
</dbReference>
<evidence type="ECO:0000256" key="2">
    <source>
        <dbReference type="ARBA" id="ARBA00023125"/>
    </source>
</evidence>
<protein>
    <submittedName>
        <fullName evidence="5">Transcriptional regulator</fullName>
    </submittedName>
</protein>
<sequence length="208" mass="22996">MQVIDDFTAGMGLTPAEATRRSQIIAATVEVVAELGYGRTSFARIIDKAGLSSTRMISYHFADKNELMTATLMTLIDHHDRFVEEHTSTSDGRTALLRSFLEAEIAYLAAHPRHVHAVTEIATNARDSDGSPLFETVVRDLRVGRLARQLTQGQREGHFTEFDPEIMARTIRSALEGLAQQLLTDPGLDLRHYADELTALFARATEAG</sequence>
<dbReference type="Gene3D" id="1.10.357.10">
    <property type="entry name" value="Tetracycline Repressor, domain 2"/>
    <property type="match status" value="1"/>
</dbReference>
<dbReference type="OrthoDB" id="9806334at2"/>
<dbReference type="Proteomes" id="UP000004691">
    <property type="component" value="Unassembled WGS sequence"/>
</dbReference>
<dbReference type="AlphaFoldDB" id="I0V7Q1"/>